<dbReference type="PANTHER" id="PTHR34975:SF2">
    <property type="entry name" value="SPORE GERMINATION PROTEIN A2"/>
    <property type="match status" value="1"/>
</dbReference>
<reference evidence="9 10" key="1">
    <citation type="submission" date="2016-10" db="EMBL/GenBank/DDBJ databases">
        <authorList>
            <person name="de Groot N.N."/>
        </authorList>
    </citation>
    <scope>NUCLEOTIDE SEQUENCE [LARGE SCALE GENOMIC DNA]</scope>
    <source>
        <strain evidence="9 10">DSM 13305</strain>
    </source>
</reference>
<dbReference type="Gene3D" id="1.20.1740.10">
    <property type="entry name" value="Amino acid/polyamine transporter I"/>
    <property type="match status" value="1"/>
</dbReference>
<keyword evidence="4" id="KW-0309">Germination</keyword>
<name>A0A1H8V6S7_9FIRM</name>
<dbReference type="GO" id="GO:0009847">
    <property type="term" value="P:spore germination"/>
    <property type="evidence" value="ECO:0007669"/>
    <property type="project" value="InterPro"/>
</dbReference>
<evidence type="ECO:0000256" key="3">
    <source>
        <dbReference type="ARBA" id="ARBA00022448"/>
    </source>
</evidence>
<dbReference type="RefSeq" id="WP_091746576.1">
    <property type="nucleotide sequence ID" value="NZ_FODY01000010.1"/>
</dbReference>
<feature type="transmembrane region" description="Helical" evidence="8">
    <location>
        <begin position="273"/>
        <end position="296"/>
    </location>
</feature>
<keyword evidence="3" id="KW-0813">Transport</keyword>
<evidence type="ECO:0000256" key="5">
    <source>
        <dbReference type="ARBA" id="ARBA00022692"/>
    </source>
</evidence>
<keyword evidence="6 8" id="KW-1133">Transmembrane helix</keyword>
<evidence type="ECO:0000256" key="2">
    <source>
        <dbReference type="ARBA" id="ARBA00007998"/>
    </source>
</evidence>
<evidence type="ECO:0000313" key="10">
    <source>
        <dbReference type="Proteomes" id="UP000198847"/>
    </source>
</evidence>
<comment type="subcellular location">
    <subcellularLocation>
        <location evidence="1">Membrane</location>
        <topology evidence="1">Multi-pass membrane protein</topology>
    </subcellularLocation>
</comment>
<evidence type="ECO:0000256" key="8">
    <source>
        <dbReference type="SAM" id="Phobius"/>
    </source>
</evidence>
<proteinExistence type="inferred from homology"/>
<dbReference type="Pfam" id="PF03845">
    <property type="entry name" value="Spore_permease"/>
    <property type="match status" value="1"/>
</dbReference>
<feature type="transmembrane region" description="Helical" evidence="8">
    <location>
        <begin position="184"/>
        <end position="205"/>
    </location>
</feature>
<dbReference type="EMBL" id="FODY01000010">
    <property type="protein sequence ID" value="SEP10987.1"/>
    <property type="molecule type" value="Genomic_DNA"/>
</dbReference>
<evidence type="ECO:0000256" key="6">
    <source>
        <dbReference type="ARBA" id="ARBA00022989"/>
    </source>
</evidence>
<feature type="transmembrane region" description="Helical" evidence="8">
    <location>
        <begin position="121"/>
        <end position="138"/>
    </location>
</feature>
<feature type="transmembrane region" description="Helical" evidence="8">
    <location>
        <begin position="145"/>
        <end position="164"/>
    </location>
</feature>
<dbReference type="Proteomes" id="UP000198847">
    <property type="component" value="Unassembled WGS sequence"/>
</dbReference>
<dbReference type="AlphaFoldDB" id="A0A1H8V6S7"/>
<feature type="transmembrane region" description="Helical" evidence="8">
    <location>
        <begin position="303"/>
        <end position="322"/>
    </location>
</feature>
<dbReference type="STRING" id="112903.SAMN04490178_11099"/>
<feature type="transmembrane region" description="Helical" evidence="8">
    <location>
        <begin position="40"/>
        <end position="63"/>
    </location>
</feature>
<feature type="transmembrane region" description="Helical" evidence="8">
    <location>
        <begin position="334"/>
        <end position="357"/>
    </location>
</feature>
<dbReference type="GO" id="GO:0016020">
    <property type="term" value="C:membrane"/>
    <property type="evidence" value="ECO:0007669"/>
    <property type="project" value="UniProtKB-SubCell"/>
</dbReference>
<comment type="similarity">
    <text evidence="2">Belongs to the amino acid-polyamine-organocation (APC) superfamily. Spore germination protein (SGP) (TC 2.A.3.9) family.</text>
</comment>
<evidence type="ECO:0000256" key="1">
    <source>
        <dbReference type="ARBA" id="ARBA00004141"/>
    </source>
</evidence>
<dbReference type="PANTHER" id="PTHR34975">
    <property type="entry name" value="SPORE GERMINATION PROTEIN A2"/>
    <property type="match status" value="1"/>
</dbReference>
<organism evidence="9 10">
    <name type="scientific">Propionispora vibrioides</name>
    <dbReference type="NCBI Taxonomy" id="112903"/>
    <lineage>
        <taxon>Bacteria</taxon>
        <taxon>Bacillati</taxon>
        <taxon>Bacillota</taxon>
        <taxon>Negativicutes</taxon>
        <taxon>Selenomonadales</taxon>
        <taxon>Sporomusaceae</taxon>
        <taxon>Propionispora</taxon>
    </lineage>
</organism>
<evidence type="ECO:0000256" key="4">
    <source>
        <dbReference type="ARBA" id="ARBA00022544"/>
    </source>
</evidence>
<dbReference type="InterPro" id="IPR004761">
    <property type="entry name" value="Spore_GerAB"/>
</dbReference>
<dbReference type="OrthoDB" id="1675410at2"/>
<feature type="transmembrane region" description="Helical" evidence="8">
    <location>
        <begin position="7"/>
        <end position="28"/>
    </location>
</feature>
<keyword evidence="7 8" id="KW-0472">Membrane</keyword>
<keyword evidence="10" id="KW-1185">Reference proteome</keyword>
<gene>
    <name evidence="9" type="ORF">SAMN04490178_11099</name>
</gene>
<protein>
    <submittedName>
        <fullName evidence="9">Spore germination protein</fullName>
    </submittedName>
</protein>
<evidence type="ECO:0000313" key="9">
    <source>
        <dbReference type="EMBL" id="SEP10987.1"/>
    </source>
</evidence>
<accession>A0A1H8V6S7</accession>
<keyword evidence="5 8" id="KW-0812">Transmembrane</keyword>
<feature type="transmembrane region" description="Helical" evidence="8">
    <location>
        <begin position="83"/>
        <end position="101"/>
    </location>
</feature>
<evidence type="ECO:0000256" key="7">
    <source>
        <dbReference type="ARBA" id="ARBA00023136"/>
    </source>
</evidence>
<sequence>MSYQHGTLGQAAAIGIIFNISMVRVFLSNPVQVIALSGELAWLVTLVAGFISMAASFVFLYVYKRVPGDLYQITEKLLGIWGARIMALLCISLFFTNAVLLFRQFTENTLLTALPNTDFQVVSFGYAICVLIVLYAGIEAMGRSLYIIIPFGVIGLTTVFLLLYPYYDVYNLAPWLGYGIKEAISASIVSSGYNMSGVLAVTMLAPSLQNYRTVRTSLVFGLGGSALIKSASLGVFVLVFGVQVGLEKVLPFYEMARLVYISRYLQRIESLFILLWVIAGTFAVAVALYFALFMLARLLNLPAIKPIMPIAVIILEQVASLHEDIIKVIRMDGYLHTTVFAGCEIAIPFILLLALWIKGSKQGGVKKCPSGS</sequence>
<feature type="transmembrane region" description="Helical" evidence="8">
    <location>
        <begin position="217"/>
        <end position="242"/>
    </location>
</feature>